<sequence>MVHKFVPSLSVCLVFPVSVTIKQLGAVRARATPVTILCLHLDQLGNAIVKMPETNTTLEMQKCVFALKLPRKPMIGDEIIVKGVLCDDAQRFSVNFCFPDPAQIVYHFGMHLDGRGVVQCSRNDTWDEEHWSEWEWEHSGDTPNFTLIFRFGFEEIKAFLDHTQQQPQFELEHRYPIEQIHYVELWDDIARVEEITLRYANPSD</sequence>
<dbReference type="InParanoid" id="B0X1F2"/>
<dbReference type="HOGENOM" id="CLU_116441_0_0_1"/>
<protein>
    <recommendedName>
        <fullName evidence="2">Galectin</fullName>
    </recommendedName>
</protein>
<evidence type="ECO:0000259" key="4">
    <source>
        <dbReference type="PROSITE" id="PS51304"/>
    </source>
</evidence>
<dbReference type="OMA" id="WIAYHFG"/>
<keyword evidence="3" id="KW-0732">Signal</keyword>
<dbReference type="GO" id="GO:0030246">
    <property type="term" value="F:carbohydrate binding"/>
    <property type="evidence" value="ECO:0007669"/>
    <property type="project" value="UniProtKB-UniRule"/>
</dbReference>
<gene>
    <name evidence="6" type="primary">6046249</name>
    <name evidence="5" type="ORF">CpipJ_CPIJ013046</name>
</gene>
<keyword evidence="7" id="KW-1185">Reference proteome</keyword>
<dbReference type="Proteomes" id="UP000002320">
    <property type="component" value="Unassembled WGS sequence"/>
</dbReference>
<accession>B0X1F2</accession>
<feature type="signal peptide" evidence="3">
    <location>
        <begin position="1"/>
        <end position="21"/>
    </location>
</feature>
<evidence type="ECO:0000313" key="5">
    <source>
        <dbReference type="EMBL" id="EDS38603.1"/>
    </source>
</evidence>
<name>B0X1F2_CULQU</name>
<feature type="domain" description="Galectin" evidence="4">
    <location>
        <begin position="65"/>
        <end position="198"/>
    </location>
</feature>
<dbReference type="EnsemblMetazoa" id="CPIJ013046-RA">
    <property type="protein sequence ID" value="CPIJ013046-PA"/>
    <property type="gene ID" value="CPIJ013046"/>
</dbReference>
<dbReference type="Pfam" id="PF00337">
    <property type="entry name" value="Gal-bind_lectin"/>
    <property type="match status" value="1"/>
</dbReference>
<dbReference type="InterPro" id="IPR013320">
    <property type="entry name" value="ConA-like_dom_sf"/>
</dbReference>
<dbReference type="EMBL" id="DS232259">
    <property type="protein sequence ID" value="EDS38603.1"/>
    <property type="molecule type" value="Genomic_DNA"/>
</dbReference>
<evidence type="ECO:0000256" key="2">
    <source>
        <dbReference type="RuleBase" id="RU102079"/>
    </source>
</evidence>
<evidence type="ECO:0000256" key="1">
    <source>
        <dbReference type="ARBA" id="ARBA00022734"/>
    </source>
</evidence>
<evidence type="ECO:0000313" key="6">
    <source>
        <dbReference type="EnsemblMetazoa" id="CPIJ013046-PA"/>
    </source>
</evidence>
<dbReference type="Gene3D" id="2.60.120.200">
    <property type="match status" value="1"/>
</dbReference>
<dbReference type="KEGG" id="cqu:CpipJ_CPIJ013046"/>
<dbReference type="SUPFAM" id="SSF49899">
    <property type="entry name" value="Concanavalin A-like lectins/glucanases"/>
    <property type="match status" value="1"/>
</dbReference>
<dbReference type="VEuPathDB" id="VectorBase:CQUJHB005414"/>
<evidence type="ECO:0000256" key="3">
    <source>
        <dbReference type="SAM" id="SignalP"/>
    </source>
</evidence>
<reference evidence="6" key="2">
    <citation type="submission" date="2020-05" db="UniProtKB">
        <authorList>
            <consortium name="EnsemblMetazoa"/>
        </authorList>
    </citation>
    <scope>IDENTIFICATION</scope>
    <source>
        <strain evidence="6">JHB</strain>
    </source>
</reference>
<organism>
    <name type="scientific">Culex quinquefasciatus</name>
    <name type="common">Southern house mosquito</name>
    <name type="synonym">Culex pungens</name>
    <dbReference type="NCBI Taxonomy" id="7176"/>
    <lineage>
        <taxon>Eukaryota</taxon>
        <taxon>Metazoa</taxon>
        <taxon>Ecdysozoa</taxon>
        <taxon>Arthropoda</taxon>
        <taxon>Hexapoda</taxon>
        <taxon>Insecta</taxon>
        <taxon>Pterygota</taxon>
        <taxon>Neoptera</taxon>
        <taxon>Endopterygota</taxon>
        <taxon>Diptera</taxon>
        <taxon>Nematocera</taxon>
        <taxon>Culicoidea</taxon>
        <taxon>Culicidae</taxon>
        <taxon>Culicinae</taxon>
        <taxon>Culicini</taxon>
        <taxon>Culex</taxon>
        <taxon>Culex</taxon>
    </lineage>
</organism>
<dbReference type="OrthoDB" id="8443340at2759"/>
<dbReference type="SMART" id="SM00908">
    <property type="entry name" value="Gal-bind_lectin"/>
    <property type="match status" value="1"/>
</dbReference>
<feature type="chain" id="PRO_5011408804" description="Galectin" evidence="3">
    <location>
        <begin position="22"/>
        <end position="204"/>
    </location>
</feature>
<evidence type="ECO:0000313" key="7">
    <source>
        <dbReference type="Proteomes" id="UP000002320"/>
    </source>
</evidence>
<keyword evidence="1 2" id="KW-0430">Lectin</keyword>
<dbReference type="VEuPathDB" id="VectorBase:CPIJ013046"/>
<dbReference type="PROSITE" id="PS51304">
    <property type="entry name" value="GALECTIN"/>
    <property type="match status" value="1"/>
</dbReference>
<dbReference type="AlphaFoldDB" id="B0X1F2"/>
<proteinExistence type="predicted"/>
<dbReference type="InterPro" id="IPR001079">
    <property type="entry name" value="Galectin_CRD"/>
</dbReference>
<reference evidence="5" key="1">
    <citation type="submission" date="2007-03" db="EMBL/GenBank/DDBJ databases">
        <title>Annotation of Culex pipiens quinquefasciatus.</title>
        <authorList>
            <consortium name="The Broad Institute Genome Sequencing Platform"/>
            <person name="Atkinson P.W."/>
            <person name="Hemingway J."/>
            <person name="Christensen B.M."/>
            <person name="Higgs S."/>
            <person name="Kodira C."/>
            <person name="Hannick L."/>
            <person name="Megy K."/>
            <person name="O'Leary S."/>
            <person name="Pearson M."/>
            <person name="Haas B.J."/>
            <person name="Mauceli E."/>
            <person name="Wortman J.R."/>
            <person name="Lee N.H."/>
            <person name="Guigo R."/>
            <person name="Stanke M."/>
            <person name="Alvarado L."/>
            <person name="Amedeo P."/>
            <person name="Antoine C.H."/>
            <person name="Arensburger P."/>
            <person name="Bidwell S.L."/>
            <person name="Crawford M."/>
            <person name="Camaro F."/>
            <person name="Devon K."/>
            <person name="Engels R."/>
            <person name="Hammond M."/>
            <person name="Howarth C."/>
            <person name="Koehrsen M."/>
            <person name="Lawson D."/>
            <person name="Montgomery P."/>
            <person name="Nene V."/>
            <person name="Nusbaum C."/>
            <person name="Puiu D."/>
            <person name="Romero-Severson J."/>
            <person name="Severson D.W."/>
            <person name="Shumway M."/>
            <person name="Sisk P."/>
            <person name="Stolte C."/>
            <person name="Zeng Q."/>
            <person name="Eisenstadt E."/>
            <person name="Fraser-Liggett C."/>
            <person name="Strausberg R."/>
            <person name="Galagan J."/>
            <person name="Birren B."/>
            <person name="Collins F.H."/>
        </authorList>
    </citation>
    <scope>NUCLEOTIDE SEQUENCE [LARGE SCALE GENOMIC DNA]</scope>
    <source>
        <strain evidence="5">JHB</strain>
    </source>
</reference>